<proteinExistence type="predicted"/>
<feature type="transmembrane region" description="Helical" evidence="1">
    <location>
        <begin position="106"/>
        <end position="130"/>
    </location>
</feature>
<evidence type="ECO:0000313" key="2">
    <source>
        <dbReference type="EMBL" id="SMO52945.1"/>
    </source>
</evidence>
<dbReference type="OrthoDB" id="7771437at2"/>
<protein>
    <recommendedName>
        <fullName evidence="4">Yip1 domain-containing protein</fullName>
    </recommendedName>
</protein>
<gene>
    <name evidence="2" type="ORF">SAMN06265221_103303</name>
</gene>
<feature type="transmembrane region" description="Helical" evidence="1">
    <location>
        <begin position="136"/>
        <end position="157"/>
    </location>
</feature>
<name>A0A521C0Q7_9RHOB</name>
<reference evidence="2 3" key="1">
    <citation type="submission" date="2017-05" db="EMBL/GenBank/DDBJ databases">
        <authorList>
            <person name="Varghese N."/>
            <person name="Submissions S."/>
        </authorList>
    </citation>
    <scope>NUCLEOTIDE SEQUENCE [LARGE SCALE GENOMIC DNA]</scope>
    <source>
        <strain evidence="2 3">DSM 100094</strain>
    </source>
</reference>
<keyword evidence="1" id="KW-0472">Membrane</keyword>
<evidence type="ECO:0008006" key="4">
    <source>
        <dbReference type="Google" id="ProtNLM"/>
    </source>
</evidence>
<dbReference type="RefSeq" id="WP_142662153.1">
    <property type="nucleotide sequence ID" value="NZ_FXTK01000003.1"/>
</dbReference>
<organism evidence="2 3">
    <name type="scientific">Paracoccus laeviglucosivorans</name>
    <dbReference type="NCBI Taxonomy" id="1197861"/>
    <lineage>
        <taxon>Bacteria</taxon>
        <taxon>Pseudomonadati</taxon>
        <taxon>Pseudomonadota</taxon>
        <taxon>Alphaproteobacteria</taxon>
        <taxon>Rhodobacterales</taxon>
        <taxon>Paracoccaceae</taxon>
        <taxon>Paracoccus</taxon>
    </lineage>
</organism>
<keyword evidence="1" id="KW-0812">Transmembrane</keyword>
<keyword evidence="3" id="KW-1185">Reference proteome</keyword>
<dbReference type="EMBL" id="FXTK01000003">
    <property type="protein sequence ID" value="SMO52945.1"/>
    <property type="molecule type" value="Genomic_DNA"/>
</dbReference>
<accession>A0A521C0Q7</accession>
<evidence type="ECO:0000313" key="3">
    <source>
        <dbReference type="Proteomes" id="UP000319014"/>
    </source>
</evidence>
<feature type="transmembrane region" description="Helical" evidence="1">
    <location>
        <begin position="67"/>
        <end position="94"/>
    </location>
</feature>
<feature type="transmembrane region" description="Helical" evidence="1">
    <location>
        <begin position="30"/>
        <end position="47"/>
    </location>
</feature>
<sequence length="163" mass="16944">MQSGIVPRIVQSWWAPGRVVTSLRGIPDRALVVILMAAMLMFLVAQTPEHARAAHLDPSVPMAARMAGAATAVLFMMPLVAYALAALVAGLSRLTPWRIDPQASRLALFWALLAVAPAMLLAGLTAGLVGPGPALTLTRAVAGLGFLMIWGAGLRAVSTASAQ</sequence>
<dbReference type="Proteomes" id="UP000319014">
    <property type="component" value="Unassembled WGS sequence"/>
</dbReference>
<evidence type="ECO:0000256" key="1">
    <source>
        <dbReference type="SAM" id="Phobius"/>
    </source>
</evidence>
<dbReference type="AlphaFoldDB" id="A0A521C0Q7"/>
<keyword evidence="1" id="KW-1133">Transmembrane helix</keyword>